<organism evidence="2 3">
    <name type="scientific">Caenorhabditis auriculariae</name>
    <dbReference type="NCBI Taxonomy" id="2777116"/>
    <lineage>
        <taxon>Eukaryota</taxon>
        <taxon>Metazoa</taxon>
        <taxon>Ecdysozoa</taxon>
        <taxon>Nematoda</taxon>
        <taxon>Chromadorea</taxon>
        <taxon>Rhabditida</taxon>
        <taxon>Rhabditina</taxon>
        <taxon>Rhabditomorpha</taxon>
        <taxon>Rhabditoidea</taxon>
        <taxon>Rhabditidae</taxon>
        <taxon>Peloderinae</taxon>
        <taxon>Caenorhabditis</taxon>
    </lineage>
</organism>
<dbReference type="GO" id="GO:0098542">
    <property type="term" value="P:defense response to other organism"/>
    <property type="evidence" value="ECO:0007669"/>
    <property type="project" value="InterPro"/>
</dbReference>
<dbReference type="Gene3D" id="3.30.30.110">
    <property type="entry name" value="Antibacterial factor-related peptide"/>
    <property type="match status" value="1"/>
</dbReference>
<protein>
    <submittedName>
        <fullName evidence="2">Uncharacterized protein</fullName>
    </submittedName>
</protein>
<dbReference type="OrthoDB" id="5786696at2759"/>
<dbReference type="PANTHER" id="PTHR37971">
    <property type="entry name" value="ANTIBACTERIAL FACTOR-RELATED PEPTIDE 1-RELATED"/>
    <property type="match status" value="1"/>
</dbReference>
<evidence type="ECO:0000313" key="2">
    <source>
        <dbReference type="EMBL" id="CAD6199839.1"/>
    </source>
</evidence>
<feature type="signal peptide" evidence="1">
    <location>
        <begin position="1"/>
        <end position="22"/>
    </location>
</feature>
<feature type="chain" id="PRO_5035918336" evidence="1">
    <location>
        <begin position="23"/>
        <end position="84"/>
    </location>
</feature>
<dbReference type="Pfam" id="PF16839">
    <property type="entry name" value="Antimicrobial25"/>
    <property type="match status" value="1"/>
</dbReference>
<evidence type="ECO:0000256" key="1">
    <source>
        <dbReference type="SAM" id="SignalP"/>
    </source>
</evidence>
<proteinExistence type="predicted"/>
<comment type="caution">
    <text evidence="2">The sequence shown here is derived from an EMBL/GenBank/DDBJ whole genome shotgun (WGS) entry which is preliminary data.</text>
</comment>
<dbReference type="PANTHER" id="PTHR37971:SF1">
    <property type="entry name" value="ANTIBACTERIAL FACTOR-RELATED PEPTIDE 1-RELATED"/>
    <property type="match status" value="1"/>
</dbReference>
<dbReference type="AlphaFoldDB" id="A0A8S1HVG4"/>
<evidence type="ECO:0000313" key="3">
    <source>
        <dbReference type="Proteomes" id="UP000835052"/>
    </source>
</evidence>
<dbReference type="Proteomes" id="UP000835052">
    <property type="component" value="Unassembled WGS sequence"/>
</dbReference>
<keyword evidence="1" id="KW-0732">Signal</keyword>
<gene>
    <name evidence="2" type="ORF">CAUJ_LOCUS15738</name>
</gene>
<dbReference type="InterPro" id="IPR031770">
    <property type="entry name" value="Abf-1/2"/>
</dbReference>
<sequence>MKSVSLAILAILALAAFSEVSAGIDLTTCARMNVPILSKGARALCIASCNLQNCGTGYCKKRSGRPTCMCSRCANGGQEIPLKG</sequence>
<keyword evidence="3" id="KW-1185">Reference proteome</keyword>
<reference evidence="2" key="1">
    <citation type="submission" date="2020-10" db="EMBL/GenBank/DDBJ databases">
        <authorList>
            <person name="Kikuchi T."/>
        </authorList>
    </citation>
    <scope>NUCLEOTIDE SEQUENCE</scope>
    <source>
        <strain evidence="2">NKZ352</strain>
    </source>
</reference>
<dbReference type="EMBL" id="CAJGYM010000208">
    <property type="protein sequence ID" value="CAD6199839.1"/>
    <property type="molecule type" value="Genomic_DNA"/>
</dbReference>
<dbReference type="InterPro" id="IPR038204">
    <property type="entry name" value="Abf-1/2_sf"/>
</dbReference>
<accession>A0A8S1HVG4</accession>
<name>A0A8S1HVG4_9PELO</name>